<dbReference type="PANTHER" id="PTHR45964:SF5">
    <property type="entry name" value="WSCD FAMILY MEMBER CG9164"/>
    <property type="match status" value="1"/>
</dbReference>
<evidence type="ECO:0000259" key="3">
    <source>
        <dbReference type="PROSITE" id="PS51212"/>
    </source>
</evidence>
<proteinExistence type="predicted"/>
<keyword evidence="1" id="KW-0677">Repeat</keyword>
<evidence type="ECO:0000313" key="4">
    <source>
        <dbReference type="EMBL" id="KAH7156514.1"/>
    </source>
</evidence>
<gene>
    <name evidence="4" type="ORF">EDB81DRAFT_393269</name>
</gene>
<feature type="domain" description="WSC" evidence="3">
    <location>
        <begin position="269"/>
        <end position="364"/>
    </location>
</feature>
<feature type="region of interest" description="Disordered" evidence="2">
    <location>
        <begin position="388"/>
        <end position="408"/>
    </location>
</feature>
<dbReference type="Pfam" id="PF01822">
    <property type="entry name" value="WSC"/>
    <property type="match status" value="1"/>
</dbReference>
<protein>
    <submittedName>
        <fullName evidence="4">WSC domain-containing protein</fullName>
    </submittedName>
</protein>
<dbReference type="PANTHER" id="PTHR45964">
    <property type="entry name" value="WSCD FAMILY MEMBER CG9164"/>
    <property type="match status" value="1"/>
</dbReference>
<dbReference type="InterPro" id="IPR002889">
    <property type="entry name" value="WSC_carb-bd"/>
</dbReference>
<evidence type="ECO:0000256" key="2">
    <source>
        <dbReference type="SAM" id="MobiDB-lite"/>
    </source>
</evidence>
<feature type="compositionally biased region" description="Polar residues" evidence="2">
    <location>
        <begin position="155"/>
        <end position="174"/>
    </location>
</feature>
<feature type="compositionally biased region" description="Pro residues" evidence="2">
    <location>
        <begin position="197"/>
        <end position="207"/>
    </location>
</feature>
<dbReference type="EMBL" id="JAGMUV010000005">
    <property type="protein sequence ID" value="KAH7156514.1"/>
    <property type="molecule type" value="Genomic_DNA"/>
</dbReference>
<dbReference type="PROSITE" id="PS51212">
    <property type="entry name" value="WSC"/>
    <property type="match status" value="1"/>
</dbReference>
<comment type="caution">
    <text evidence="4">The sequence shown here is derived from an EMBL/GenBank/DDBJ whole genome shotgun (WGS) entry which is preliminary data.</text>
</comment>
<dbReference type="AlphaFoldDB" id="A0A9P9JDV8"/>
<dbReference type="OrthoDB" id="5985073at2759"/>
<dbReference type="InterPro" id="IPR051589">
    <property type="entry name" value="Sialate-O-sulfotransferase"/>
</dbReference>
<sequence length="431" mass="44909">MLCPACETCNSCTQIHNGDQTDKLGQGSCPERGFKCAECLDGWFCPPKETPAQPVPCGLGWPCLHCISGWFCELVLTPDPTAIPSEPRPDGGVDGSQGANNMQVPVGELGGQNDQASSHDGVPGINSPTYGNPPNPDQVQIPSKDPLANGEPMANNGSRSGTAPGSHQDPTLGNGQRPEASEIPISSQNPGAVPSKVPLPLPIPGGAPTPSQLSATPAAPNPGDGIAPGSGAIGDDGSAENQSPGPVVMPLPNTENSGVQNNKELIPSGWSNLGCFQDSISRTLLGARPTDFLKGAMSNTLCIQHCSSRGYTIAGTENGQECWCGTAIRDDAVRLPENYCGTPCQDGTGTVCGGSWAVLVYTISQSSHPPEYGLPQGGFEAKLRESGSLKKRSVQQSGSTKPGEANHRIGIREMRERKRRGSSFTINDYAF</sequence>
<organism evidence="4 5">
    <name type="scientific">Dactylonectria macrodidyma</name>
    <dbReference type="NCBI Taxonomy" id="307937"/>
    <lineage>
        <taxon>Eukaryota</taxon>
        <taxon>Fungi</taxon>
        <taxon>Dikarya</taxon>
        <taxon>Ascomycota</taxon>
        <taxon>Pezizomycotina</taxon>
        <taxon>Sordariomycetes</taxon>
        <taxon>Hypocreomycetidae</taxon>
        <taxon>Hypocreales</taxon>
        <taxon>Nectriaceae</taxon>
        <taxon>Dactylonectria</taxon>
    </lineage>
</organism>
<feature type="region of interest" description="Disordered" evidence="2">
    <location>
        <begin position="82"/>
        <end position="262"/>
    </location>
</feature>
<name>A0A9P9JDV8_9HYPO</name>
<keyword evidence="5" id="KW-1185">Reference proteome</keyword>
<dbReference type="SMART" id="SM00321">
    <property type="entry name" value="WSC"/>
    <property type="match status" value="1"/>
</dbReference>
<feature type="compositionally biased region" description="Polar residues" evidence="2">
    <location>
        <begin position="253"/>
        <end position="262"/>
    </location>
</feature>
<dbReference type="Proteomes" id="UP000738349">
    <property type="component" value="Unassembled WGS sequence"/>
</dbReference>
<evidence type="ECO:0000313" key="5">
    <source>
        <dbReference type="Proteomes" id="UP000738349"/>
    </source>
</evidence>
<reference evidence="4" key="1">
    <citation type="journal article" date="2021" name="Nat. Commun.">
        <title>Genetic determinants of endophytism in the Arabidopsis root mycobiome.</title>
        <authorList>
            <person name="Mesny F."/>
            <person name="Miyauchi S."/>
            <person name="Thiergart T."/>
            <person name="Pickel B."/>
            <person name="Atanasova L."/>
            <person name="Karlsson M."/>
            <person name="Huettel B."/>
            <person name="Barry K.W."/>
            <person name="Haridas S."/>
            <person name="Chen C."/>
            <person name="Bauer D."/>
            <person name="Andreopoulos W."/>
            <person name="Pangilinan J."/>
            <person name="LaButti K."/>
            <person name="Riley R."/>
            <person name="Lipzen A."/>
            <person name="Clum A."/>
            <person name="Drula E."/>
            <person name="Henrissat B."/>
            <person name="Kohler A."/>
            <person name="Grigoriev I.V."/>
            <person name="Martin F.M."/>
            <person name="Hacquard S."/>
        </authorList>
    </citation>
    <scope>NUCLEOTIDE SEQUENCE</scope>
    <source>
        <strain evidence="4">MPI-CAGE-AT-0147</strain>
    </source>
</reference>
<evidence type="ECO:0000256" key="1">
    <source>
        <dbReference type="ARBA" id="ARBA00022737"/>
    </source>
</evidence>
<accession>A0A9P9JDV8</accession>